<dbReference type="Proteomes" id="UP000529946">
    <property type="component" value="Unassembled WGS sequence"/>
</dbReference>
<dbReference type="InterPro" id="IPR029069">
    <property type="entry name" value="HotDog_dom_sf"/>
</dbReference>
<proteinExistence type="inferred from homology"/>
<dbReference type="InterPro" id="IPR050563">
    <property type="entry name" value="4-hydroxybenzoyl-CoA_TE"/>
</dbReference>
<dbReference type="GO" id="GO:0047617">
    <property type="term" value="F:fatty acyl-CoA hydrolase activity"/>
    <property type="evidence" value="ECO:0007669"/>
    <property type="project" value="TreeGrafter"/>
</dbReference>
<keyword evidence="4" id="KW-1185">Reference proteome</keyword>
<name>A0A7W6NPF0_9CAUL</name>
<evidence type="ECO:0000313" key="4">
    <source>
        <dbReference type="Proteomes" id="UP000529946"/>
    </source>
</evidence>
<dbReference type="RefSeq" id="WP_183203206.1">
    <property type="nucleotide sequence ID" value="NZ_BAAAER010000004.1"/>
</dbReference>
<dbReference type="PANTHER" id="PTHR31793">
    <property type="entry name" value="4-HYDROXYBENZOYL-COA THIOESTERASE FAMILY MEMBER"/>
    <property type="match status" value="1"/>
</dbReference>
<gene>
    <name evidence="3" type="ORF">GGR12_000921</name>
</gene>
<dbReference type="CDD" id="cd00586">
    <property type="entry name" value="4HBT"/>
    <property type="match status" value="1"/>
</dbReference>
<dbReference type="Pfam" id="PF13279">
    <property type="entry name" value="4HBT_2"/>
    <property type="match status" value="1"/>
</dbReference>
<dbReference type="EMBL" id="JACIDM010000001">
    <property type="protein sequence ID" value="MBB4082082.1"/>
    <property type="molecule type" value="Genomic_DNA"/>
</dbReference>
<organism evidence="3 4">
    <name type="scientific">Brevundimonas lenta</name>
    <dbReference type="NCBI Taxonomy" id="424796"/>
    <lineage>
        <taxon>Bacteria</taxon>
        <taxon>Pseudomonadati</taxon>
        <taxon>Pseudomonadota</taxon>
        <taxon>Alphaproteobacteria</taxon>
        <taxon>Caulobacterales</taxon>
        <taxon>Caulobacteraceae</taxon>
        <taxon>Brevundimonas</taxon>
    </lineage>
</organism>
<dbReference type="PANTHER" id="PTHR31793:SF27">
    <property type="entry name" value="NOVEL THIOESTERASE SUPERFAMILY DOMAIN AND SAPOSIN A-TYPE DOMAIN CONTAINING PROTEIN (0610012H03RIK)"/>
    <property type="match status" value="1"/>
</dbReference>
<evidence type="ECO:0000256" key="2">
    <source>
        <dbReference type="ARBA" id="ARBA00022801"/>
    </source>
</evidence>
<dbReference type="EC" id="3.1.2.-" evidence="3"/>
<comment type="similarity">
    <text evidence="1">Belongs to the 4-hydroxybenzoyl-CoA thioesterase family.</text>
</comment>
<evidence type="ECO:0000313" key="3">
    <source>
        <dbReference type="EMBL" id="MBB4082082.1"/>
    </source>
</evidence>
<reference evidence="3 4" key="1">
    <citation type="submission" date="2020-08" db="EMBL/GenBank/DDBJ databases">
        <title>Genomic Encyclopedia of Type Strains, Phase IV (KMG-IV): sequencing the most valuable type-strain genomes for metagenomic binning, comparative biology and taxonomic classification.</title>
        <authorList>
            <person name="Goeker M."/>
        </authorList>
    </citation>
    <scope>NUCLEOTIDE SEQUENCE [LARGE SCALE GENOMIC DNA]</scope>
    <source>
        <strain evidence="3 4">DSM 23960</strain>
    </source>
</reference>
<keyword evidence="2 3" id="KW-0378">Hydrolase</keyword>
<dbReference type="Gene3D" id="3.10.129.10">
    <property type="entry name" value="Hotdog Thioesterase"/>
    <property type="match status" value="1"/>
</dbReference>
<sequence>MTGTIERTKRSDYRRFQAISTRWMDNDVYGHVNNVVYYSWFDTAVNRLLVVNGVLDIHEGKTIGLVAETGCRYFSPTAFPDEIQAGVRVAHVGTSSVRYEIGLFRNNEDEAAAVGYFVHVYVDRDTKRPISVDDKMRGFLESLKT</sequence>
<dbReference type="AlphaFoldDB" id="A0A7W6NPF0"/>
<protein>
    <submittedName>
        <fullName evidence="3">Acyl-CoA thioester hydrolase</fullName>
        <ecNumber evidence="3">3.1.2.-</ecNumber>
    </submittedName>
</protein>
<comment type="caution">
    <text evidence="3">The sequence shown here is derived from an EMBL/GenBank/DDBJ whole genome shotgun (WGS) entry which is preliminary data.</text>
</comment>
<dbReference type="SUPFAM" id="SSF54637">
    <property type="entry name" value="Thioesterase/thiol ester dehydrase-isomerase"/>
    <property type="match status" value="1"/>
</dbReference>
<evidence type="ECO:0000256" key="1">
    <source>
        <dbReference type="ARBA" id="ARBA00005953"/>
    </source>
</evidence>
<accession>A0A7W6NPF0</accession>